<name>A0AAN6TGA7_9PEZI</name>
<dbReference type="RefSeq" id="XP_064671509.1">
    <property type="nucleotide sequence ID" value="XM_064810278.1"/>
</dbReference>
<protein>
    <submittedName>
        <fullName evidence="2">Uncharacterized protein</fullName>
    </submittedName>
</protein>
<gene>
    <name evidence="2" type="ORF">N656DRAFT_607576</name>
</gene>
<proteinExistence type="predicted"/>
<accession>A0AAN6TGA7</accession>
<dbReference type="Proteomes" id="UP001302812">
    <property type="component" value="Unassembled WGS sequence"/>
</dbReference>
<reference evidence="2" key="1">
    <citation type="journal article" date="2023" name="Mol. Phylogenet. Evol.">
        <title>Genome-scale phylogeny and comparative genomics of the fungal order Sordariales.</title>
        <authorList>
            <person name="Hensen N."/>
            <person name="Bonometti L."/>
            <person name="Westerberg I."/>
            <person name="Brannstrom I.O."/>
            <person name="Guillou S."/>
            <person name="Cros-Aarteil S."/>
            <person name="Calhoun S."/>
            <person name="Haridas S."/>
            <person name="Kuo A."/>
            <person name="Mondo S."/>
            <person name="Pangilinan J."/>
            <person name="Riley R."/>
            <person name="LaButti K."/>
            <person name="Andreopoulos B."/>
            <person name="Lipzen A."/>
            <person name="Chen C."/>
            <person name="Yan M."/>
            <person name="Daum C."/>
            <person name="Ng V."/>
            <person name="Clum A."/>
            <person name="Steindorff A."/>
            <person name="Ohm R.A."/>
            <person name="Martin F."/>
            <person name="Silar P."/>
            <person name="Natvig D.O."/>
            <person name="Lalanne C."/>
            <person name="Gautier V."/>
            <person name="Ament-Velasquez S.L."/>
            <person name="Kruys A."/>
            <person name="Hutchinson M.I."/>
            <person name="Powell A.J."/>
            <person name="Barry K."/>
            <person name="Miller A.N."/>
            <person name="Grigoriev I.V."/>
            <person name="Debuchy R."/>
            <person name="Gladieux P."/>
            <person name="Hiltunen Thoren M."/>
            <person name="Johannesson H."/>
        </authorList>
    </citation>
    <scope>NUCLEOTIDE SEQUENCE</scope>
    <source>
        <strain evidence="2">CBS 508.74</strain>
    </source>
</reference>
<dbReference type="EMBL" id="MU853338">
    <property type="protein sequence ID" value="KAK4113939.1"/>
    <property type="molecule type" value="Genomic_DNA"/>
</dbReference>
<organism evidence="2 3">
    <name type="scientific">Canariomyces notabilis</name>
    <dbReference type="NCBI Taxonomy" id="2074819"/>
    <lineage>
        <taxon>Eukaryota</taxon>
        <taxon>Fungi</taxon>
        <taxon>Dikarya</taxon>
        <taxon>Ascomycota</taxon>
        <taxon>Pezizomycotina</taxon>
        <taxon>Sordariomycetes</taxon>
        <taxon>Sordariomycetidae</taxon>
        <taxon>Sordariales</taxon>
        <taxon>Chaetomiaceae</taxon>
        <taxon>Canariomyces</taxon>
    </lineage>
</organism>
<evidence type="ECO:0000313" key="3">
    <source>
        <dbReference type="Proteomes" id="UP001302812"/>
    </source>
</evidence>
<dbReference type="GeneID" id="89934403"/>
<feature type="region of interest" description="Disordered" evidence="1">
    <location>
        <begin position="111"/>
        <end position="155"/>
    </location>
</feature>
<evidence type="ECO:0000256" key="1">
    <source>
        <dbReference type="SAM" id="MobiDB-lite"/>
    </source>
</evidence>
<sequence length="155" mass="16743">MRSFTTSKQHCDSAGLGGHVSIRLKIHSTVTASPVQQASRTDAEGTFARAVAGFQRHCYSRIRYLKVEILPLTRSLAALHTAIIVQQSKSSTEARPCGSLSAVRSAALGRPFRPHRLAQSGKSSSSPETRARPESIRKSGGFAVVTRPAHPMLPR</sequence>
<reference evidence="2" key="2">
    <citation type="submission" date="2023-05" db="EMBL/GenBank/DDBJ databases">
        <authorList>
            <consortium name="Lawrence Berkeley National Laboratory"/>
            <person name="Steindorff A."/>
            <person name="Hensen N."/>
            <person name="Bonometti L."/>
            <person name="Westerberg I."/>
            <person name="Brannstrom I.O."/>
            <person name="Guillou S."/>
            <person name="Cros-Aarteil S."/>
            <person name="Calhoun S."/>
            <person name="Haridas S."/>
            <person name="Kuo A."/>
            <person name="Mondo S."/>
            <person name="Pangilinan J."/>
            <person name="Riley R."/>
            <person name="Labutti K."/>
            <person name="Andreopoulos B."/>
            <person name="Lipzen A."/>
            <person name="Chen C."/>
            <person name="Yanf M."/>
            <person name="Daum C."/>
            <person name="Ng V."/>
            <person name="Clum A."/>
            <person name="Ohm R."/>
            <person name="Martin F."/>
            <person name="Silar P."/>
            <person name="Natvig D."/>
            <person name="Lalanne C."/>
            <person name="Gautier V."/>
            <person name="Ament-Velasquez S.L."/>
            <person name="Kruys A."/>
            <person name="Hutchinson M.I."/>
            <person name="Powell A.J."/>
            <person name="Barry K."/>
            <person name="Miller A.N."/>
            <person name="Grigoriev I.V."/>
            <person name="Debuchy R."/>
            <person name="Gladieux P."/>
            <person name="Thoren M.H."/>
            <person name="Johannesson H."/>
        </authorList>
    </citation>
    <scope>NUCLEOTIDE SEQUENCE</scope>
    <source>
        <strain evidence="2">CBS 508.74</strain>
    </source>
</reference>
<keyword evidence="3" id="KW-1185">Reference proteome</keyword>
<evidence type="ECO:0000313" key="2">
    <source>
        <dbReference type="EMBL" id="KAK4113939.1"/>
    </source>
</evidence>
<dbReference type="AlphaFoldDB" id="A0AAN6TGA7"/>
<comment type="caution">
    <text evidence="2">The sequence shown here is derived from an EMBL/GenBank/DDBJ whole genome shotgun (WGS) entry which is preliminary data.</text>
</comment>